<keyword evidence="2" id="KW-1185">Reference proteome</keyword>
<dbReference type="Proteomes" id="UP001209276">
    <property type="component" value="Unassembled WGS sequence"/>
</dbReference>
<dbReference type="GeneID" id="77000050"/>
<protein>
    <submittedName>
        <fullName evidence="1">Uncharacterized protein</fullName>
    </submittedName>
</protein>
<organism evidence="1 2">
    <name type="scientific">Paenibacillus thiaminolyticus</name>
    <name type="common">Bacillus thiaminolyticus</name>
    <dbReference type="NCBI Taxonomy" id="49283"/>
    <lineage>
        <taxon>Bacteria</taxon>
        <taxon>Bacillati</taxon>
        <taxon>Bacillota</taxon>
        <taxon>Bacilli</taxon>
        <taxon>Bacillales</taxon>
        <taxon>Paenibacillaceae</taxon>
        <taxon>Paenibacillus</taxon>
    </lineage>
</organism>
<name>A0ABT4FZN3_PANTH</name>
<gene>
    <name evidence="1" type="ORF">M5W83_18025</name>
</gene>
<sequence>MEAVKSNTLKRYPSAIKGSRMTADSTVACNYRACHAAGEARTRRASLHINTTILRATLLALFYSDMIVPADMKWTAVGRHMD</sequence>
<comment type="caution">
    <text evidence="1">The sequence shown here is derived from an EMBL/GenBank/DDBJ whole genome shotgun (WGS) entry which is preliminary data.</text>
</comment>
<evidence type="ECO:0000313" key="2">
    <source>
        <dbReference type="Proteomes" id="UP001209276"/>
    </source>
</evidence>
<accession>A0ABT4FZN3</accession>
<proteinExistence type="predicted"/>
<dbReference type="EMBL" id="JAMDMM010000032">
    <property type="protein sequence ID" value="MCY9609046.1"/>
    <property type="molecule type" value="Genomic_DNA"/>
</dbReference>
<reference evidence="1 2" key="1">
    <citation type="submission" date="2022-05" db="EMBL/GenBank/DDBJ databases">
        <title>Genome Sequencing of Bee-Associated Microbes.</title>
        <authorList>
            <person name="Dunlap C."/>
        </authorList>
    </citation>
    <scope>NUCLEOTIDE SEQUENCE [LARGE SCALE GENOMIC DNA]</scope>
    <source>
        <strain evidence="1 2">NRRL B-14613</strain>
    </source>
</reference>
<dbReference type="RefSeq" id="WP_164776613.1">
    <property type="nucleotide sequence ID" value="NZ_CABMNB010000025.1"/>
</dbReference>
<evidence type="ECO:0000313" key="1">
    <source>
        <dbReference type="EMBL" id="MCY9609046.1"/>
    </source>
</evidence>